<keyword evidence="5" id="KW-1185">Reference proteome</keyword>
<dbReference type="GO" id="GO:0016491">
    <property type="term" value="F:oxidoreductase activity"/>
    <property type="evidence" value="ECO:0007669"/>
    <property type="project" value="UniProtKB-KW"/>
</dbReference>
<evidence type="ECO:0000313" key="4">
    <source>
        <dbReference type="EMBL" id="APW61442.1"/>
    </source>
</evidence>
<dbReference type="EMBL" id="CP019082">
    <property type="protein sequence ID" value="APW61442.1"/>
    <property type="molecule type" value="Genomic_DNA"/>
</dbReference>
<dbReference type="Gene3D" id="3.40.50.720">
    <property type="entry name" value="NAD(P)-binding Rossmann-like Domain"/>
    <property type="match status" value="1"/>
</dbReference>
<dbReference type="InterPro" id="IPR050463">
    <property type="entry name" value="Gfo/Idh/MocA_oxidrdct_glycsds"/>
</dbReference>
<dbReference type="InterPro" id="IPR055170">
    <property type="entry name" value="GFO_IDH_MocA-like_dom"/>
</dbReference>
<sequence>MVRVGIVGLGFMGRMHYRCWKASPDATITAICEANHKALEAATQAPKGNVGGAADHIDLTGIAVYSDLNELLASGTVDALSITLPTFLHPDTTVHALKAGVHVLCEKPMALNTAECDRMVAAADESGKILQIGHCIRFWPEYVVARDLIQSGAYGKPIAATFRRFSSQPNWSPDNWFADEDRSGGQPLDLHIHDSDYVHYLFGMPESVSSTADVPLSYISTQYHYPAGPAVVAESTWRMTPSFGFEMSFNIVLERAAIIFDVTRTPSFRVCPSDGPAFTPEIPPGDGYTREIAHFVRAVNGEPVEPVVTARDSRETIRLVLAEKQSAREGRRVSL</sequence>
<proteinExistence type="predicted"/>
<evidence type="ECO:0000259" key="2">
    <source>
        <dbReference type="Pfam" id="PF01408"/>
    </source>
</evidence>
<reference evidence="5" key="1">
    <citation type="submission" date="2016-12" db="EMBL/GenBank/DDBJ databases">
        <title>Comparative genomics of four Isosphaeraceae planctomycetes: a common pool of plasmids and glycoside hydrolase genes.</title>
        <authorList>
            <person name="Ivanova A."/>
        </authorList>
    </citation>
    <scope>NUCLEOTIDE SEQUENCE [LARGE SCALE GENOMIC DNA]</scope>
    <source>
        <strain evidence="5">PX4</strain>
    </source>
</reference>
<evidence type="ECO:0000259" key="3">
    <source>
        <dbReference type="Pfam" id="PF22725"/>
    </source>
</evidence>
<dbReference type="SUPFAM" id="SSF51735">
    <property type="entry name" value="NAD(P)-binding Rossmann-fold domains"/>
    <property type="match status" value="1"/>
</dbReference>
<dbReference type="GO" id="GO:0000166">
    <property type="term" value="F:nucleotide binding"/>
    <property type="evidence" value="ECO:0007669"/>
    <property type="project" value="InterPro"/>
</dbReference>
<dbReference type="PANTHER" id="PTHR43818">
    <property type="entry name" value="BCDNA.GH03377"/>
    <property type="match status" value="1"/>
</dbReference>
<dbReference type="OrthoDB" id="9783105at2"/>
<feature type="domain" description="Gfo/Idh/MocA-like oxidoreductase N-terminal" evidence="2">
    <location>
        <begin position="2"/>
        <end position="134"/>
    </location>
</feature>
<dbReference type="KEGG" id="pbor:BSF38_02956"/>
<dbReference type="InterPro" id="IPR036291">
    <property type="entry name" value="NAD(P)-bd_dom_sf"/>
</dbReference>
<dbReference type="STRING" id="1387353.BSF38_02956"/>
<evidence type="ECO:0000313" key="5">
    <source>
        <dbReference type="Proteomes" id="UP000186309"/>
    </source>
</evidence>
<dbReference type="InterPro" id="IPR000683">
    <property type="entry name" value="Gfo/Idh/MocA-like_OxRdtase_N"/>
</dbReference>
<dbReference type="RefSeq" id="WP_076346793.1">
    <property type="nucleotide sequence ID" value="NZ_CP019082.1"/>
</dbReference>
<dbReference type="AlphaFoldDB" id="A0A1U7CR84"/>
<dbReference type="SUPFAM" id="SSF55347">
    <property type="entry name" value="Glyceraldehyde-3-phosphate dehydrogenase-like, C-terminal domain"/>
    <property type="match status" value="1"/>
</dbReference>
<dbReference type="PANTHER" id="PTHR43818:SF11">
    <property type="entry name" value="BCDNA.GH03377"/>
    <property type="match status" value="1"/>
</dbReference>
<accession>A0A1U7CR84</accession>
<evidence type="ECO:0008006" key="6">
    <source>
        <dbReference type="Google" id="ProtNLM"/>
    </source>
</evidence>
<protein>
    <recommendedName>
        <fullName evidence="6">Glucose-fructose oxidoreductase</fullName>
    </recommendedName>
</protein>
<organism evidence="4 5">
    <name type="scientific">Paludisphaera borealis</name>
    <dbReference type="NCBI Taxonomy" id="1387353"/>
    <lineage>
        <taxon>Bacteria</taxon>
        <taxon>Pseudomonadati</taxon>
        <taxon>Planctomycetota</taxon>
        <taxon>Planctomycetia</taxon>
        <taxon>Isosphaerales</taxon>
        <taxon>Isosphaeraceae</taxon>
        <taxon>Paludisphaera</taxon>
    </lineage>
</organism>
<name>A0A1U7CR84_9BACT</name>
<evidence type="ECO:0000256" key="1">
    <source>
        <dbReference type="ARBA" id="ARBA00023002"/>
    </source>
</evidence>
<dbReference type="Proteomes" id="UP000186309">
    <property type="component" value="Chromosome"/>
</dbReference>
<feature type="domain" description="GFO/IDH/MocA-like oxidoreductase" evidence="3">
    <location>
        <begin position="144"/>
        <end position="256"/>
    </location>
</feature>
<dbReference type="Pfam" id="PF01408">
    <property type="entry name" value="GFO_IDH_MocA"/>
    <property type="match status" value="1"/>
</dbReference>
<dbReference type="Pfam" id="PF22725">
    <property type="entry name" value="GFO_IDH_MocA_C3"/>
    <property type="match status" value="1"/>
</dbReference>
<keyword evidence="1 4" id="KW-0560">Oxidoreductase</keyword>
<gene>
    <name evidence="4" type="primary">iolX_5</name>
    <name evidence="4" type="ORF">BSF38_02956</name>
</gene>
<dbReference type="Gene3D" id="3.30.360.10">
    <property type="entry name" value="Dihydrodipicolinate Reductase, domain 2"/>
    <property type="match status" value="1"/>
</dbReference>